<feature type="transmembrane region" description="Helical" evidence="7">
    <location>
        <begin position="31"/>
        <end position="50"/>
    </location>
</feature>
<gene>
    <name evidence="9" type="ORF">PPOP_1488</name>
</gene>
<accession>M9LNY8</accession>
<keyword evidence="10" id="KW-1185">Reference proteome</keyword>
<dbReference type="InterPro" id="IPR023090">
    <property type="entry name" value="UPF0702_alpha/beta_dom_sf"/>
</dbReference>
<dbReference type="EMBL" id="BALG01000072">
    <property type="protein sequence ID" value="GAC42131.1"/>
    <property type="molecule type" value="Genomic_DNA"/>
</dbReference>
<protein>
    <submittedName>
        <fullName evidence="9">Predicted membrane protein</fullName>
    </submittedName>
</protein>
<evidence type="ECO:0000313" key="10">
    <source>
        <dbReference type="Proteomes" id="UP000029453"/>
    </source>
</evidence>
<dbReference type="OrthoDB" id="1796697at2"/>
<dbReference type="PANTHER" id="PTHR34582">
    <property type="entry name" value="UPF0702 TRANSMEMBRANE PROTEIN YCAP"/>
    <property type="match status" value="1"/>
</dbReference>
<dbReference type="PANTHER" id="PTHR34582:SF2">
    <property type="entry name" value="UPF0702 TRANSMEMBRANE PROTEIN YDFR"/>
    <property type="match status" value="1"/>
</dbReference>
<keyword evidence="5 7" id="KW-1133">Transmembrane helix</keyword>
<keyword evidence="6 7" id="KW-0472">Membrane</keyword>
<dbReference type="Proteomes" id="UP000029453">
    <property type="component" value="Unassembled WGS sequence"/>
</dbReference>
<evidence type="ECO:0000256" key="1">
    <source>
        <dbReference type="ARBA" id="ARBA00004651"/>
    </source>
</evidence>
<dbReference type="RefSeq" id="WP_006285531.1">
    <property type="nucleotide sequence ID" value="NZ_BALG01000072.1"/>
</dbReference>
<feature type="domain" description="YetF C-terminal" evidence="8">
    <location>
        <begin position="78"/>
        <end position="153"/>
    </location>
</feature>
<evidence type="ECO:0000256" key="6">
    <source>
        <dbReference type="ARBA" id="ARBA00023136"/>
    </source>
</evidence>
<evidence type="ECO:0000256" key="3">
    <source>
        <dbReference type="ARBA" id="ARBA00022475"/>
    </source>
</evidence>
<evidence type="ECO:0000256" key="5">
    <source>
        <dbReference type="ARBA" id="ARBA00022989"/>
    </source>
</evidence>
<evidence type="ECO:0000313" key="9">
    <source>
        <dbReference type="EMBL" id="GAC42131.1"/>
    </source>
</evidence>
<keyword evidence="4 7" id="KW-0812">Transmembrane</keyword>
<comment type="subcellular location">
    <subcellularLocation>
        <location evidence="1">Cell membrane</location>
        <topology evidence="1">Multi-pass membrane protein</topology>
    </subcellularLocation>
</comment>
<feature type="transmembrane region" description="Helical" evidence="7">
    <location>
        <begin position="56"/>
        <end position="77"/>
    </location>
</feature>
<dbReference type="AlphaFoldDB" id="M9LNY8"/>
<dbReference type="Pfam" id="PF04239">
    <property type="entry name" value="DUF421"/>
    <property type="match status" value="1"/>
</dbReference>
<feature type="transmembrane region" description="Helical" evidence="7">
    <location>
        <begin position="6"/>
        <end position="24"/>
    </location>
</feature>
<evidence type="ECO:0000256" key="7">
    <source>
        <dbReference type="SAM" id="Phobius"/>
    </source>
</evidence>
<evidence type="ECO:0000259" key="8">
    <source>
        <dbReference type="Pfam" id="PF04239"/>
    </source>
</evidence>
<name>M9LNY8_PAEPP</name>
<comment type="caution">
    <text evidence="9">The sequence shown here is derived from an EMBL/GenBank/DDBJ whole genome shotgun (WGS) entry which is preliminary data.</text>
</comment>
<dbReference type="GO" id="GO:0005886">
    <property type="term" value="C:plasma membrane"/>
    <property type="evidence" value="ECO:0007669"/>
    <property type="project" value="UniProtKB-SubCell"/>
</dbReference>
<evidence type="ECO:0000256" key="4">
    <source>
        <dbReference type="ARBA" id="ARBA00022692"/>
    </source>
</evidence>
<sequence>MKLHFTVEALIVLFTGFILLRILGKKTVGEMTGLEIITLLAMASMIGHAVKGDGLMKTIITLCVYVSLLLVIQYLALRFNWVEKWFMGRATLIIKDGQIIRENLKKLRLTVDQLEAKLRATGIASISDIKWATLEISGHMGYELMRHAKPVTIGEMEKMLAQLEGKPGKQKQQKENLFTEVVEQGHRELIRPELD</sequence>
<dbReference type="InterPro" id="IPR007353">
    <property type="entry name" value="DUF421"/>
</dbReference>
<reference evidence="9 10" key="1">
    <citation type="submission" date="2012-10" db="EMBL/GenBank/DDBJ databases">
        <title>Draft Genome Sequence of Paenibacillus popilliae ATCC 14706T.</title>
        <authorList>
            <person name="Iiyama K."/>
            <person name="Mori K."/>
            <person name="Mon H."/>
            <person name="Chieda Y."/>
            <person name="Lee J.M."/>
            <person name="Kusakabe T."/>
            <person name="Tashiro K."/>
            <person name="Asano S."/>
            <person name="Yasunaga-Aoki C."/>
            <person name="Shimizu S."/>
        </authorList>
    </citation>
    <scope>NUCLEOTIDE SEQUENCE [LARGE SCALE GENOMIC DNA]</scope>
    <source>
        <strain evidence="9 10">ATCC 14706</strain>
    </source>
</reference>
<comment type="similarity">
    <text evidence="2">Belongs to the UPF0702 family.</text>
</comment>
<keyword evidence="3" id="KW-1003">Cell membrane</keyword>
<dbReference type="Gene3D" id="3.30.240.20">
    <property type="entry name" value="bsu07140 like domains"/>
    <property type="match status" value="1"/>
</dbReference>
<proteinExistence type="inferred from homology"/>
<evidence type="ECO:0000256" key="2">
    <source>
        <dbReference type="ARBA" id="ARBA00006448"/>
    </source>
</evidence>
<organism evidence="9 10">
    <name type="scientific">Paenibacillus popilliae ATCC 14706</name>
    <dbReference type="NCBI Taxonomy" id="1212764"/>
    <lineage>
        <taxon>Bacteria</taxon>
        <taxon>Bacillati</taxon>
        <taxon>Bacillota</taxon>
        <taxon>Bacilli</taxon>
        <taxon>Bacillales</taxon>
        <taxon>Paenibacillaceae</taxon>
        <taxon>Paenibacillus</taxon>
    </lineage>
</organism>